<comment type="similarity">
    <text evidence="1">Belongs to the heat shock protein 70 family.</text>
</comment>
<dbReference type="SUPFAM" id="SSF53067">
    <property type="entry name" value="Actin-like ATPase domain"/>
    <property type="match status" value="1"/>
</dbReference>
<evidence type="ECO:0000256" key="3">
    <source>
        <dbReference type="ARBA" id="ARBA00022840"/>
    </source>
</evidence>
<dbReference type="Gene3D" id="3.90.640.10">
    <property type="entry name" value="Actin, Chain A, domain 4"/>
    <property type="match status" value="1"/>
</dbReference>
<keyword evidence="5" id="KW-0175">Coiled coil</keyword>
<feature type="region of interest" description="Disordered" evidence="6">
    <location>
        <begin position="304"/>
        <end position="340"/>
    </location>
</feature>
<dbReference type="FunFam" id="3.90.640.10:FF:000003">
    <property type="entry name" value="Molecular chaperone DnaK"/>
    <property type="match status" value="1"/>
</dbReference>
<dbReference type="PANTHER" id="PTHR19375">
    <property type="entry name" value="HEAT SHOCK PROTEIN 70KDA"/>
    <property type="match status" value="1"/>
</dbReference>
<protein>
    <submittedName>
        <fullName evidence="7">Molecular chaperone DnaK</fullName>
    </submittedName>
</protein>
<proteinExistence type="inferred from homology"/>
<feature type="coiled-coil region" evidence="5">
    <location>
        <begin position="58"/>
        <end position="85"/>
    </location>
</feature>
<dbReference type="InterPro" id="IPR029047">
    <property type="entry name" value="HSP70_peptide-bd_sf"/>
</dbReference>
<dbReference type="GO" id="GO:0140662">
    <property type="term" value="F:ATP-dependent protein folding chaperone"/>
    <property type="evidence" value="ECO:0007669"/>
    <property type="project" value="InterPro"/>
</dbReference>
<dbReference type="InterPro" id="IPR013126">
    <property type="entry name" value="Hsp_70_fam"/>
</dbReference>
<comment type="caution">
    <text evidence="7">The sequence shown here is derived from an EMBL/GenBank/DDBJ whole genome shotgun (WGS) entry which is preliminary data.</text>
</comment>
<dbReference type="SUPFAM" id="SSF100920">
    <property type="entry name" value="Heat shock protein 70kD (HSP70), peptide-binding domain"/>
    <property type="match status" value="1"/>
</dbReference>
<dbReference type="AlphaFoldDB" id="A0A7C2LZN1"/>
<dbReference type="GO" id="GO:0005524">
    <property type="term" value="F:ATP binding"/>
    <property type="evidence" value="ECO:0007669"/>
    <property type="project" value="UniProtKB-KW"/>
</dbReference>
<evidence type="ECO:0000313" key="7">
    <source>
        <dbReference type="EMBL" id="HER39786.1"/>
    </source>
</evidence>
<evidence type="ECO:0000256" key="2">
    <source>
        <dbReference type="ARBA" id="ARBA00022741"/>
    </source>
</evidence>
<dbReference type="PROSITE" id="PS01036">
    <property type="entry name" value="HSP70_3"/>
    <property type="match status" value="1"/>
</dbReference>
<dbReference type="PRINTS" id="PR00301">
    <property type="entry name" value="HEATSHOCK70"/>
</dbReference>
<keyword evidence="4" id="KW-0143">Chaperone</keyword>
<dbReference type="EMBL" id="DSEE01000075">
    <property type="protein sequence ID" value="HER39786.1"/>
    <property type="molecule type" value="Genomic_DNA"/>
</dbReference>
<sequence length="340" mass="37546">AVYDMGGGTFDITILEIQDGVFHVRATNGSTFLGGEDFNNCIVDWLLDEFKRESGVDLGSDKLAMQRLREAAEQAKKELSFTLESNIHLPFIISNPSGSQHLKKVITRDLLEKLTGSLVDSSFPFISQALDDSRLEPGEIDEVILVGGQTRMPLIKEKIKDYFKKEPLSNPNPEEMVAMGAAVQAGVISGDLSSLIVLLDVTPLSLGIETENGIFTRIIEKNTTIPVKETKQFTTVEHNQRRVRVHVLQGENELAKDNTSLAVFNLVGIEEAPVGVPQIDVTFEIDADGIVKVSAMDVATKRQHSVEVKPSSGLQKHEIDQIMSQQTEMKEQEDDSNDEK</sequence>
<keyword evidence="2" id="KW-0547">Nucleotide-binding</keyword>
<accession>A0A7C2LZN1</accession>
<feature type="compositionally biased region" description="Acidic residues" evidence="6">
    <location>
        <begin position="331"/>
        <end position="340"/>
    </location>
</feature>
<gene>
    <name evidence="7" type="ORF">ENO10_01025</name>
</gene>
<keyword evidence="3" id="KW-0067">ATP-binding</keyword>
<dbReference type="Gene3D" id="2.60.34.10">
    <property type="entry name" value="Substrate Binding Domain Of DNAk, Chain A, domain 1"/>
    <property type="match status" value="1"/>
</dbReference>
<evidence type="ECO:0000256" key="6">
    <source>
        <dbReference type="SAM" id="MobiDB-lite"/>
    </source>
</evidence>
<dbReference type="InterPro" id="IPR018181">
    <property type="entry name" value="Heat_shock_70_CS"/>
</dbReference>
<evidence type="ECO:0000256" key="5">
    <source>
        <dbReference type="SAM" id="Coils"/>
    </source>
</evidence>
<dbReference type="Pfam" id="PF00012">
    <property type="entry name" value="HSP70"/>
    <property type="match status" value="1"/>
</dbReference>
<dbReference type="Gene3D" id="3.30.420.40">
    <property type="match status" value="2"/>
</dbReference>
<organism evidence="7">
    <name type="scientific">Salinimicrobium catena</name>
    <dbReference type="NCBI Taxonomy" id="390640"/>
    <lineage>
        <taxon>Bacteria</taxon>
        <taxon>Pseudomonadati</taxon>
        <taxon>Bacteroidota</taxon>
        <taxon>Flavobacteriia</taxon>
        <taxon>Flavobacteriales</taxon>
        <taxon>Flavobacteriaceae</taxon>
        <taxon>Salinimicrobium</taxon>
    </lineage>
</organism>
<dbReference type="Proteomes" id="UP000885753">
    <property type="component" value="Unassembled WGS sequence"/>
</dbReference>
<feature type="non-terminal residue" evidence="7">
    <location>
        <position position="1"/>
    </location>
</feature>
<reference evidence="7" key="1">
    <citation type="journal article" date="2020" name="mSystems">
        <title>Genome- and Community-Level Interaction Insights into Carbon Utilization and Element Cycling Functions of Hydrothermarchaeota in Hydrothermal Sediment.</title>
        <authorList>
            <person name="Zhou Z."/>
            <person name="Liu Y."/>
            <person name="Xu W."/>
            <person name="Pan J."/>
            <person name="Luo Z.H."/>
            <person name="Li M."/>
        </authorList>
    </citation>
    <scope>NUCLEOTIDE SEQUENCE [LARGE SCALE GENOMIC DNA]</scope>
    <source>
        <strain evidence="7">SpSt-1235</strain>
    </source>
</reference>
<evidence type="ECO:0000256" key="1">
    <source>
        <dbReference type="ARBA" id="ARBA00007381"/>
    </source>
</evidence>
<dbReference type="InterPro" id="IPR043129">
    <property type="entry name" value="ATPase_NBD"/>
</dbReference>
<dbReference type="PROSITE" id="PS00329">
    <property type="entry name" value="HSP70_2"/>
    <property type="match status" value="1"/>
</dbReference>
<evidence type="ECO:0000256" key="4">
    <source>
        <dbReference type="ARBA" id="ARBA00023186"/>
    </source>
</evidence>
<name>A0A7C2LZN1_9FLAO</name>